<gene>
    <name evidence="3" type="ORF">OHU69_44615</name>
</gene>
<evidence type="ECO:0000313" key="3">
    <source>
        <dbReference type="EMBL" id="WTS17498.1"/>
    </source>
</evidence>
<dbReference type="EMBL" id="CP108195">
    <property type="protein sequence ID" value="WTS17498.1"/>
    <property type="molecule type" value="Genomic_DNA"/>
</dbReference>
<protein>
    <recommendedName>
        <fullName evidence="4">Lipoprotein</fullName>
    </recommendedName>
</protein>
<accession>A0AAU1UJT7</accession>
<evidence type="ECO:0000256" key="1">
    <source>
        <dbReference type="SAM" id="MobiDB-lite"/>
    </source>
</evidence>
<keyword evidence="2" id="KW-0732">Signal</keyword>
<evidence type="ECO:0000256" key="2">
    <source>
        <dbReference type="SAM" id="SignalP"/>
    </source>
</evidence>
<proteinExistence type="predicted"/>
<dbReference type="AlphaFoldDB" id="A0AAU1UJT7"/>
<sequence>MPRHSRALSGFLATVLGLALPACGGSGDRNESGGSKHRGARSDSAQVASGGRRKSPRKPVEWTPALTMGHPAPKLFEPEVSGGGQFQVAASKIVKGTQEQMREGHYSDDEMGGGTPYFVFVAYTLKSGVPDNSNPDLNANAAILDKDAEPAAERLVVHAGTVEGGCPVGDVYMGWDVGETHTLCSVFIGAPSKQPARLAWSTDAETPDEYKKGSSWEWVIQ</sequence>
<organism evidence="3">
    <name type="scientific">Streptomyces sp. NBC_00119</name>
    <dbReference type="NCBI Taxonomy" id="2975659"/>
    <lineage>
        <taxon>Bacteria</taxon>
        <taxon>Bacillati</taxon>
        <taxon>Actinomycetota</taxon>
        <taxon>Actinomycetes</taxon>
        <taxon>Kitasatosporales</taxon>
        <taxon>Streptomycetaceae</taxon>
        <taxon>Streptomyces</taxon>
    </lineage>
</organism>
<feature type="chain" id="PRO_5043547050" description="Lipoprotein" evidence="2">
    <location>
        <begin position="25"/>
        <end position="221"/>
    </location>
</feature>
<feature type="signal peptide" evidence="2">
    <location>
        <begin position="1"/>
        <end position="24"/>
    </location>
</feature>
<evidence type="ECO:0008006" key="4">
    <source>
        <dbReference type="Google" id="ProtNLM"/>
    </source>
</evidence>
<name>A0AAU1UJT7_9ACTN</name>
<reference evidence="3" key="1">
    <citation type="submission" date="2022-10" db="EMBL/GenBank/DDBJ databases">
        <title>The complete genomes of actinobacterial strains from the NBC collection.</title>
        <authorList>
            <person name="Joergensen T.S."/>
            <person name="Alvarez Arevalo M."/>
            <person name="Sterndorff E.B."/>
            <person name="Faurdal D."/>
            <person name="Vuksanovic O."/>
            <person name="Mourched A.-S."/>
            <person name="Charusanti P."/>
            <person name="Shaw S."/>
            <person name="Blin K."/>
            <person name="Weber T."/>
        </authorList>
    </citation>
    <scope>NUCLEOTIDE SEQUENCE</scope>
    <source>
        <strain evidence="3">NBC_00119</strain>
    </source>
</reference>
<feature type="region of interest" description="Disordered" evidence="1">
    <location>
        <begin position="26"/>
        <end position="71"/>
    </location>
</feature>